<dbReference type="STRING" id="234267.Acid_0038"/>
<proteinExistence type="predicted"/>
<dbReference type="InterPro" id="IPR031680">
    <property type="entry name" value="Hepar_II_III_N"/>
</dbReference>
<dbReference type="SUPFAM" id="SSF48230">
    <property type="entry name" value="Chondroitin AC/alginate lyase"/>
    <property type="match status" value="1"/>
</dbReference>
<feature type="domain" description="Heparin-sulfate lyase N-terminal" evidence="6">
    <location>
        <begin position="18"/>
        <end position="355"/>
    </location>
</feature>
<reference evidence="7" key="1">
    <citation type="submission" date="2006-10" db="EMBL/GenBank/DDBJ databases">
        <title>Complete sequence of Solibacter usitatus Ellin6076.</title>
        <authorList>
            <consortium name="US DOE Joint Genome Institute"/>
            <person name="Copeland A."/>
            <person name="Lucas S."/>
            <person name="Lapidus A."/>
            <person name="Barry K."/>
            <person name="Detter J.C."/>
            <person name="Glavina del Rio T."/>
            <person name="Hammon N."/>
            <person name="Israni S."/>
            <person name="Dalin E."/>
            <person name="Tice H."/>
            <person name="Pitluck S."/>
            <person name="Thompson L.S."/>
            <person name="Brettin T."/>
            <person name="Bruce D."/>
            <person name="Han C."/>
            <person name="Tapia R."/>
            <person name="Gilna P."/>
            <person name="Schmutz J."/>
            <person name="Larimer F."/>
            <person name="Land M."/>
            <person name="Hauser L."/>
            <person name="Kyrpides N."/>
            <person name="Mikhailova N."/>
            <person name="Janssen P.H."/>
            <person name="Kuske C.R."/>
            <person name="Richardson P."/>
        </authorList>
    </citation>
    <scope>NUCLEOTIDE SEQUENCE</scope>
    <source>
        <strain evidence="7">Ellin6076</strain>
    </source>
</reference>
<keyword evidence="4" id="KW-0456">Lyase</keyword>
<sequence length="660" mass="74363">MLLLAAPLWAQTMSEDDLFKDLDLTTPGLEKAAVGDRAEARHALAEYFRHRARPLYYIAPGEKAIPRPARPDVARGERALRHEFESIGYPHTFGPEIDWHFDKTAEAGSKYPANNEWTWQLNRHAEWSALSRAYRDTADEKYAREFVAQMTAWARGCPMPKDAGNVPRSAWRTIETGIRAAQVWPELWYRFLRAPAMTDDALLTFLRAYIDHAHHLMAFHTTGNWLAMEGNGLYYVGVLFPEFRAAAAWRETAGQWIYQEMNNQVYPDGVQVELSSGYHHVSLDNFLSVYKIARLNGTELPGDFLKRLEKMYDFDVFGAMPDGRLPGVQDGNYYPVRRALAEAAEYFPERSDFQWYGSGGRQGRPPVDTSHAFRWAGYYVMRSGWDADARYLWFDGGPFGYGHQHEDKLQIVVEAYGKLLLVDPGNYTYERSKWRSYFIDSPSHNVVLVDGEAQRRRGAPRDTYVIKEPLPAVWKSAPDTDYVEATFDENFGGEVKRNVTHTRAVLFVKPDFWVVLDTLTAKDGKPHMYDALFHFDAKVETEGLRAVTLNEGEANLTVAARADDGVTLRVVEGQEDPVQGWLPRGLSAVRPAPVGILSARGVQANLLYVLAPSPRGGGDPVKAVEAIPGDARAARISFRDGRVYEVRFGAGSASAIAMRP</sequence>
<dbReference type="InterPro" id="IPR012480">
    <property type="entry name" value="Hepar_II_III_C"/>
</dbReference>
<dbReference type="PANTHER" id="PTHR39210:SF1">
    <property type="entry name" value="HEPARIN-SULFATE LYASE"/>
    <property type="match status" value="1"/>
</dbReference>
<organism evidence="7">
    <name type="scientific">Solibacter usitatus (strain Ellin6076)</name>
    <dbReference type="NCBI Taxonomy" id="234267"/>
    <lineage>
        <taxon>Bacteria</taxon>
        <taxon>Pseudomonadati</taxon>
        <taxon>Acidobacteriota</taxon>
        <taxon>Terriglobia</taxon>
        <taxon>Bryobacterales</taxon>
        <taxon>Solibacteraceae</taxon>
        <taxon>Candidatus Solibacter</taxon>
    </lineage>
</organism>
<evidence type="ECO:0000256" key="3">
    <source>
        <dbReference type="ARBA" id="ARBA00022764"/>
    </source>
</evidence>
<dbReference type="Pfam" id="PF16889">
    <property type="entry name" value="Hepar_II_III_N"/>
    <property type="match status" value="1"/>
</dbReference>
<dbReference type="AlphaFoldDB" id="Q02D12"/>
<dbReference type="HOGENOM" id="CLU_013047_1_0_0"/>
<dbReference type="Gene3D" id="1.50.10.100">
    <property type="entry name" value="Chondroitin AC/alginate lyase"/>
    <property type="match status" value="1"/>
</dbReference>
<dbReference type="eggNOG" id="COG5434">
    <property type="taxonomic scope" value="Bacteria"/>
</dbReference>
<keyword evidence="3" id="KW-0574">Periplasm</keyword>
<evidence type="ECO:0000256" key="2">
    <source>
        <dbReference type="ARBA" id="ARBA00022729"/>
    </source>
</evidence>
<feature type="domain" description="Heparinase II/III-like C-terminal" evidence="5">
    <location>
        <begin position="369"/>
        <end position="573"/>
    </location>
</feature>
<keyword evidence="2" id="KW-0732">Signal</keyword>
<gene>
    <name evidence="7" type="ordered locus">Acid_0038</name>
</gene>
<dbReference type="KEGG" id="sus:Acid_0038"/>
<evidence type="ECO:0000313" key="7">
    <source>
        <dbReference type="EMBL" id="ABJ81054.1"/>
    </source>
</evidence>
<dbReference type="InterPro" id="IPR008929">
    <property type="entry name" value="Chondroitin_lyas"/>
</dbReference>
<dbReference type="CAZy" id="PL12">
    <property type="family name" value="Polysaccharide Lyase Family 12"/>
</dbReference>
<dbReference type="GO" id="GO:0016829">
    <property type="term" value="F:lyase activity"/>
    <property type="evidence" value="ECO:0007669"/>
    <property type="project" value="UniProtKB-KW"/>
</dbReference>
<dbReference type="Pfam" id="PF07940">
    <property type="entry name" value="Hepar_II_III_C"/>
    <property type="match status" value="1"/>
</dbReference>
<evidence type="ECO:0000256" key="4">
    <source>
        <dbReference type="ARBA" id="ARBA00023239"/>
    </source>
</evidence>
<dbReference type="PANTHER" id="PTHR39210">
    <property type="entry name" value="HEPARIN-SULFATE LYASE"/>
    <property type="match status" value="1"/>
</dbReference>
<name>Q02D12_SOLUE</name>
<evidence type="ECO:0000259" key="6">
    <source>
        <dbReference type="Pfam" id="PF16889"/>
    </source>
</evidence>
<dbReference type="InParanoid" id="Q02D12"/>
<comment type="subcellular location">
    <subcellularLocation>
        <location evidence="1">Periplasm</location>
    </subcellularLocation>
</comment>
<evidence type="ECO:0000256" key="1">
    <source>
        <dbReference type="ARBA" id="ARBA00004418"/>
    </source>
</evidence>
<protein>
    <submittedName>
        <fullName evidence="7">Heparinase II/III family protein</fullName>
    </submittedName>
</protein>
<dbReference type="GO" id="GO:0042597">
    <property type="term" value="C:periplasmic space"/>
    <property type="evidence" value="ECO:0007669"/>
    <property type="project" value="UniProtKB-SubCell"/>
</dbReference>
<evidence type="ECO:0000259" key="5">
    <source>
        <dbReference type="Pfam" id="PF07940"/>
    </source>
</evidence>
<dbReference type="EMBL" id="CP000473">
    <property type="protein sequence ID" value="ABJ81054.1"/>
    <property type="molecule type" value="Genomic_DNA"/>
</dbReference>
<dbReference type="Gene3D" id="2.70.98.70">
    <property type="match status" value="1"/>
</dbReference>
<accession>Q02D12</accession>